<comment type="caution">
    <text evidence="2">The sequence shown here is derived from an EMBL/GenBank/DDBJ whole genome shotgun (WGS) entry which is preliminary data.</text>
</comment>
<evidence type="ECO:0000313" key="2">
    <source>
        <dbReference type="EMBL" id="KAL0106233.1"/>
    </source>
</evidence>
<dbReference type="AlphaFoldDB" id="A0AAW2ESA9"/>
<reference evidence="2 3" key="1">
    <citation type="submission" date="2023-03" db="EMBL/GenBank/DDBJ databases">
        <title>High recombination rates correlate with genetic variation in Cardiocondyla obscurior ants.</title>
        <authorList>
            <person name="Errbii M."/>
        </authorList>
    </citation>
    <scope>NUCLEOTIDE SEQUENCE [LARGE SCALE GENOMIC DNA]</scope>
    <source>
        <strain evidence="2">Alpha-2009</strain>
        <tissue evidence="2">Whole body</tissue>
    </source>
</reference>
<gene>
    <name evidence="2" type="ORF">PUN28_016141</name>
</gene>
<name>A0AAW2ESA9_9HYME</name>
<dbReference type="Proteomes" id="UP001430953">
    <property type="component" value="Unassembled WGS sequence"/>
</dbReference>
<keyword evidence="3" id="KW-1185">Reference proteome</keyword>
<evidence type="ECO:0000313" key="3">
    <source>
        <dbReference type="Proteomes" id="UP001430953"/>
    </source>
</evidence>
<feature type="transmembrane region" description="Helical" evidence="1">
    <location>
        <begin position="55"/>
        <end position="81"/>
    </location>
</feature>
<keyword evidence="1" id="KW-0812">Transmembrane</keyword>
<keyword evidence="1" id="KW-0472">Membrane</keyword>
<proteinExistence type="predicted"/>
<accession>A0AAW2ESA9</accession>
<sequence>MDLFFPRDLEANEKRLPRQFGINRPWLMRSRGSTTACPEVSVAPQYRGATRTVHITSVVLCLPIINIFSYILPAGTLSIIISKHSSVT</sequence>
<organism evidence="2 3">
    <name type="scientific">Cardiocondyla obscurior</name>
    <dbReference type="NCBI Taxonomy" id="286306"/>
    <lineage>
        <taxon>Eukaryota</taxon>
        <taxon>Metazoa</taxon>
        <taxon>Ecdysozoa</taxon>
        <taxon>Arthropoda</taxon>
        <taxon>Hexapoda</taxon>
        <taxon>Insecta</taxon>
        <taxon>Pterygota</taxon>
        <taxon>Neoptera</taxon>
        <taxon>Endopterygota</taxon>
        <taxon>Hymenoptera</taxon>
        <taxon>Apocrita</taxon>
        <taxon>Aculeata</taxon>
        <taxon>Formicoidea</taxon>
        <taxon>Formicidae</taxon>
        <taxon>Myrmicinae</taxon>
        <taxon>Cardiocondyla</taxon>
    </lineage>
</organism>
<evidence type="ECO:0000256" key="1">
    <source>
        <dbReference type="SAM" id="Phobius"/>
    </source>
</evidence>
<protein>
    <submittedName>
        <fullName evidence="2">Uncharacterized protein</fullName>
    </submittedName>
</protein>
<keyword evidence="1" id="KW-1133">Transmembrane helix</keyword>
<dbReference type="EMBL" id="JADYXP020000018">
    <property type="protein sequence ID" value="KAL0106233.1"/>
    <property type="molecule type" value="Genomic_DNA"/>
</dbReference>